<evidence type="ECO:0000313" key="2">
    <source>
        <dbReference type="Proteomes" id="UP000654370"/>
    </source>
</evidence>
<keyword evidence="2" id="KW-1185">Reference proteome</keyword>
<name>A0A8H7PIF6_MORIS</name>
<dbReference type="EMBL" id="JAEPQZ010000013">
    <property type="protein sequence ID" value="KAG2174433.1"/>
    <property type="molecule type" value="Genomic_DNA"/>
</dbReference>
<evidence type="ECO:0000313" key="1">
    <source>
        <dbReference type="EMBL" id="KAG2174433.1"/>
    </source>
</evidence>
<accession>A0A8H7PIF6</accession>
<organism evidence="1 2">
    <name type="scientific">Mortierella isabellina</name>
    <name type="common">Filamentous fungus</name>
    <name type="synonym">Umbelopsis isabellina</name>
    <dbReference type="NCBI Taxonomy" id="91625"/>
    <lineage>
        <taxon>Eukaryota</taxon>
        <taxon>Fungi</taxon>
        <taxon>Fungi incertae sedis</taxon>
        <taxon>Mucoromycota</taxon>
        <taxon>Mucoromycotina</taxon>
        <taxon>Umbelopsidomycetes</taxon>
        <taxon>Umbelopsidales</taxon>
        <taxon>Umbelopsidaceae</taxon>
        <taxon>Umbelopsis</taxon>
    </lineage>
</organism>
<dbReference type="Proteomes" id="UP000654370">
    <property type="component" value="Unassembled WGS sequence"/>
</dbReference>
<comment type="caution">
    <text evidence="1">The sequence shown here is derived from an EMBL/GenBank/DDBJ whole genome shotgun (WGS) entry which is preliminary data.</text>
</comment>
<proteinExistence type="predicted"/>
<gene>
    <name evidence="1" type="ORF">INT43_004456</name>
</gene>
<reference evidence="1" key="1">
    <citation type="submission" date="2020-12" db="EMBL/GenBank/DDBJ databases">
        <title>Metabolic potential, ecology and presence of endohyphal bacteria is reflected in genomic diversity of Mucoromycotina.</title>
        <authorList>
            <person name="Muszewska A."/>
            <person name="Okrasinska A."/>
            <person name="Steczkiewicz K."/>
            <person name="Drgas O."/>
            <person name="Orlowska M."/>
            <person name="Perlinska-Lenart U."/>
            <person name="Aleksandrzak-Piekarczyk T."/>
            <person name="Szatraj K."/>
            <person name="Zielenkiewicz U."/>
            <person name="Pilsyk S."/>
            <person name="Malc E."/>
            <person name="Mieczkowski P."/>
            <person name="Kruszewska J.S."/>
            <person name="Biernat P."/>
            <person name="Pawlowska J."/>
        </authorList>
    </citation>
    <scope>NUCLEOTIDE SEQUENCE</scope>
    <source>
        <strain evidence="1">WA0000067209</strain>
    </source>
</reference>
<dbReference type="AlphaFoldDB" id="A0A8H7PIF6"/>
<protein>
    <submittedName>
        <fullName evidence="1">Uncharacterized protein</fullName>
    </submittedName>
</protein>
<sequence length="161" mass="18564">MIKDNIVSNATLSIVHDGDRVFDSPAERLPNFQLVHIDGNLVEEDVNYFLRMYDQPDDVLKVSDLLDYDTLYATYRLNLASRIIVRYSIIDGIHYLTHEKKKFQVNEEKGHEEVIFADEIPAKQSRLEFHVTENNTFKMALLNGIRISGLTSTRRHLITAG</sequence>